<reference evidence="2 3" key="1">
    <citation type="submission" date="2019-06" db="EMBL/GenBank/DDBJ databases">
        <title>Draft genomes of female and male turbot (Scophthalmus maximus).</title>
        <authorList>
            <person name="Xu H."/>
            <person name="Xu X.-W."/>
            <person name="Shao C."/>
            <person name="Chen S."/>
        </authorList>
    </citation>
    <scope>NUCLEOTIDE SEQUENCE [LARGE SCALE GENOMIC DNA]</scope>
    <source>
        <strain evidence="2">Ysfricsl-2016a</strain>
        <tissue evidence="2">Blood</tissue>
    </source>
</reference>
<gene>
    <name evidence="2" type="ORF">F2P81_022801</name>
</gene>
<organism evidence="2 3">
    <name type="scientific">Scophthalmus maximus</name>
    <name type="common">Turbot</name>
    <name type="synonym">Psetta maxima</name>
    <dbReference type="NCBI Taxonomy" id="52904"/>
    <lineage>
        <taxon>Eukaryota</taxon>
        <taxon>Metazoa</taxon>
        <taxon>Chordata</taxon>
        <taxon>Craniata</taxon>
        <taxon>Vertebrata</taxon>
        <taxon>Euteleostomi</taxon>
        <taxon>Actinopterygii</taxon>
        <taxon>Neopterygii</taxon>
        <taxon>Teleostei</taxon>
        <taxon>Neoteleostei</taxon>
        <taxon>Acanthomorphata</taxon>
        <taxon>Carangaria</taxon>
        <taxon>Pleuronectiformes</taxon>
        <taxon>Pleuronectoidei</taxon>
        <taxon>Scophthalmidae</taxon>
        <taxon>Scophthalmus</taxon>
    </lineage>
</organism>
<dbReference type="Proteomes" id="UP000438429">
    <property type="component" value="Unassembled WGS sequence"/>
</dbReference>
<dbReference type="AlphaFoldDB" id="A0A6A4S2N1"/>
<dbReference type="EMBL" id="VEVO01000020">
    <property type="protein sequence ID" value="KAF0025920.1"/>
    <property type="molecule type" value="Genomic_DNA"/>
</dbReference>
<evidence type="ECO:0000313" key="2">
    <source>
        <dbReference type="EMBL" id="KAF0025920.1"/>
    </source>
</evidence>
<proteinExistence type="predicted"/>
<evidence type="ECO:0000256" key="1">
    <source>
        <dbReference type="SAM" id="MobiDB-lite"/>
    </source>
</evidence>
<comment type="caution">
    <text evidence="2">The sequence shown here is derived from an EMBL/GenBank/DDBJ whole genome shotgun (WGS) entry which is preliminary data.</text>
</comment>
<feature type="compositionally biased region" description="Basic and acidic residues" evidence="1">
    <location>
        <begin position="93"/>
        <end position="112"/>
    </location>
</feature>
<protein>
    <submittedName>
        <fullName evidence="2">Uncharacterized protein</fullName>
    </submittedName>
</protein>
<name>A0A6A4S2N1_SCOMX</name>
<evidence type="ECO:0000313" key="3">
    <source>
        <dbReference type="Proteomes" id="UP000438429"/>
    </source>
</evidence>
<accession>A0A6A4S2N1</accession>
<sequence>MAADIQTHHCDDDDDVDDDEGGGFVCCYRSSAAPRLIMKHHFNGIVCFRVKMSDDAQDSETAAEAVLIMCNWRVITQSTRAAAAEEDVDWQEEITRSKDEEQSGLDSDERYRNWKDRTAANSDNFIQQHQSLPGLHSQPGAVELRASAALCLIVKQKDKRFHDSASGSEIFLHETRHVDSCRVSDHCRNFTSSRSGDIEKVSNAMLLVDHMPPHKPIPGGMSHAVPLDEY</sequence>
<feature type="region of interest" description="Disordered" evidence="1">
    <location>
        <begin position="92"/>
        <end position="112"/>
    </location>
</feature>